<proteinExistence type="predicted"/>
<sequence length="95" mass="10362">MLVSRLSWLAWYTTSCLLALPSPSKARFVNVTVDDSGPDHLTGELITYTPGLGVGWKLGQDCSDCTAGPQKALAYHQTWHDSTVSQLPRPLELSC</sequence>
<evidence type="ECO:0000256" key="1">
    <source>
        <dbReference type="SAM" id="SignalP"/>
    </source>
</evidence>
<name>A0A9P5XE60_9AGAR</name>
<dbReference type="OrthoDB" id="3245657at2759"/>
<feature type="chain" id="PRO_5040511748" evidence="1">
    <location>
        <begin position="27"/>
        <end position="95"/>
    </location>
</feature>
<comment type="caution">
    <text evidence="2">The sequence shown here is derived from an EMBL/GenBank/DDBJ whole genome shotgun (WGS) entry which is preliminary data.</text>
</comment>
<dbReference type="Proteomes" id="UP000807342">
    <property type="component" value="Unassembled WGS sequence"/>
</dbReference>
<dbReference type="EMBL" id="MU151154">
    <property type="protein sequence ID" value="KAF9448664.1"/>
    <property type="molecule type" value="Genomic_DNA"/>
</dbReference>
<dbReference type="AlphaFoldDB" id="A0A9P5XE60"/>
<reference evidence="2" key="1">
    <citation type="submission" date="2020-11" db="EMBL/GenBank/DDBJ databases">
        <authorList>
            <consortium name="DOE Joint Genome Institute"/>
            <person name="Ahrendt S."/>
            <person name="Riley R."/>
            <person name="Andreopoulos W."/>
            <person name="Labutti K."/>
            <person name="Pangilinan J."/>
            <person name="Ruiz-Duenas F.J."/>
            <person name="Barrasa J.M."/>
            <person name="Sanchez-Garcia M."/>
            <person name="Camarero S."/>
            <person name="Miyauchi S."/>
            <person name="Serrano A."/>
            <person name="Linde D."/>
            <person name="Babiker R."/>
            <person name="Drula E."/>
            <person name="Ayuso-Fernandez I."/>
            <person name="Pacheco R."/>
            <person name="Padilla G."/>
            <person name="Ferreira P."/>
            <person name="Barriuso J."/>
            <person name="Kellner H."/>
            <person name="Castanera R."/>
            <person name="Alfaro M."/>
            <person name="Ramirez L."/>
            <person name="Pisabarro A.G."/>
            <person name="Kuo A."/>
            <person name="Tritt A."/>
            <person name="Lipzen A."/>
            <person name="He G."/>
            <person name="Yan M."/>
            <person name="Ng V."/>
            <person name="Cullen D."/>
            <person name="Martin F."/>
            <person name="Rosso M.-N."/>
            <person name="Henrissat B."/>
            <person name="Hibbett D."/>
            <person name="Martinez A.T."/>
            <person name="Grigoriev I.V."/>
        </authorList>
    </citation>
    <scope>NUCLEOTIDE SEQUENCE</scope>
    <source>
        <strain evidence="2">MF-IS2</strain>
    </source>
</reference>
<organism evidence="2 3">
    <name type="scientific">Macrolepiota fuliginosa MF-IS2</name>
    <dbReference type="NCBI Taxonomy" id="1400762"/>
    <lineage>
        <taxon>Eukaryota</taxon>
        <taxon>Fungi</taxon>
        <taxon>Dikarya</taxon>
        <taxon>Basidiomycota</taxon>
        <taxon>Agaricomycotina</taxon>
        <taxon>Agaricomycetes</taxon>
        <taxon>Agaricomycetidae</taxon>
        <taxon>Agaricales</taxon>
        <taxon>Agaricineae</taxon>
        <taxon>Agaricaceae</taxon>
        <taxon>Macrolepiota</taxon>
    </lineage>
</organism>
<accession>A0A9P5XE60</accession>
<evidence type="ECO:0000313" key="3">
    <source>
        <dbReference type="Proteomes" id="UP000807342"/>
    </source>
</evidence>
<protein>
    <submittedName>
        <fullName evidence="2">Uncharacterized protein</fullName>
    </submittedName>
</protein>
<keyword evidence="1" id="KW-0732">Signal</keyword>
<evidence type="ECO:0000313" key="2">
    <source>
        <dbReference type="EMBL" id="KAF9448664.1"/>
    </source>
</evidence>
<gene>
    <name evidence="2" type="ORF">P691DRAFT_800447</name>
</gene>
<feature type="signal peptide" evidence="1">
    <location>
        <begin position="1"/>
        <end position="26"/>
    </location>
</feature>
<keyword evidence="3" id="KW-1185">Reference proteome</keyword>